<evidence type="ECO:0000256" key="1">
    <source>
        <dbReference type="ARBA" id="ARBA00022630"/>
    </source>
</evidence>
<dbReference type="PRINTS" id="PR00368">
    <property type="entry name" value="FADPNR"/>
</dbReference>
<protein>
    <submittedName>
        <fullName evidence="5">FAD-dependent oxidoreductase</fullName>
    </submittedName>
</protein>
<dbReference type="Gene3D" id="3.50.50.60">
    <property type="entry name" value="FAD/NAD(P)-binding domain"/>
    <property type="match status" value="2"/>
</dbReference>
<dbReference type="Pfam" id="PF00890">
    <property type="entry name" value="FAD_binding_2"/>
    <property type="match status" value="1"/>
</dbReference>
<dbReference type="SUPFAM" id="SSF51905">
    <property type="entry name" value="FAD/NAD(P)-binding domain"/>
    <property type="match status" value="1"/>
</dbReference>
<dbReference type="InterPro" id="IPR003953">
    <property type="entry name" value="FAD-dep_OxRdtase_2_FAD-bd"/>
</dbReference>
<dbReference type="OrthoDB" id="9806724at2"/>
<dbReference type="GO" id="GO:0000104">
    <property type="term" value="F:succinate dehydrogenase activity"/>
    <property type="evidence" value="ECO:0007669"/>
    <property type="project" value="TreeGrafter"/>
</dbReference>
<proteinExistence type="predicted"/>
<evidence type="ECO:0000256" key="2">
    <source>
        <dbReference type="ARBA" id="ARBA00023002"/>
    </source>
</evidence>
<dbReference type="GO" id="GO:0009061">
    <property type="term" value="P:anaerobic respiration"/>
    <property type="evidence" value="ECO:0007669"/>
    <property type="project" value="TreeGrafter"/>
</dbReference>
<keyword evidence="7" id="KW-1185">Reference proteome</keyword>
<dbReference type="InterPro" id="IPR037099">
    <property type="entry name" value="Fum_R/Succ_DH_flav-like_C_sf"/>
</dbReference>
<comment type="caution">
    <text evidence="6">The sequence shown here is derived from an EMBL/GenBank/DDBJ whole genome shotgun (WGS) entry which is preliminary data.</text>
</comment>
<dbReference type="Proteomes" id="UP000245288">
    <property type="component" value="Unassembled WGS sequence"/>
</dbReference>
<reference evidence="5 8" key="2">
    <citation type="journal article" date="2019" name="Nat. Med.">
        <title>A library of human gut bacterial isolates paired with longitudinal multiomics data enables mechanistic microbiome research.</title>
        <authorList>
            <person name="Poyet M."/>
            <person name="Groussin M."/>
            <person name="Gibbons S.M."/>
            <person name="Avila-Pacheco J."/>
            <person name="Jiang X."/>
            <person name="Kearney S.M."/>
            <person name="Perrotta A.R."/>
            <person name="Berdy B."/>
            <person name="Zhao S."/>
            <person name="Lieberman T.D."/>
            <person name="Swanson P.K."/>
            <person name="Smith M."/>
            <person name="Roesemann S."/>
            <person name="Alexander J.E."/>
            <person name="Rich S.A."/>
            <person name="Livny J."/>
            <person name="Vlamakis H."/>
            <person name="Clish C."/>
            <person name="Bullock K."/>
            <person name="Deik A."/>
            <person name="Scott J."/>
            <person name="Pierce K.A."/>
            <person name="Xavier R.J."/>
            <person name="Alm E.J."/>
        </authorList>
    </citation>
    <scope>NUCLEOTIDE SEQUENCE [LARGE SCALE GENOMIC DNA]</scope>
    <source>
        <strain evidence="5 8">BIOML-A3</strain>
    </source>
</reference>
<dbReference type="AlphaFoldDB" id="A0A2V1JU08"/>
<gene>
    <name evidence="5" type="ORF">GKE72_11890</name>
    <name evidence="6" type="ORF">LG34_07320</name>
</gene>
<organism evidence="6 7">
    <name type="scientific">Eubacterium ramulus</name>
    <dbReference type="NCBI Taxonomy" id="39490"/>
    <lineage>
        <taxon>Bacteria</taxon>
        <taxon>Bacillati</taxon>
        <taxon>Bacillota</taxon>
        <taxon>Clostridia</taxon>
        <taxon>Eubacteriales</taxon>
        <taxon>Eubacteriaceae</taxon>
        <taxon>Eubacterium</taxon>
    </lineage>
</organism>
<dbReference type="GO" id="GO:0009055">
    <property type="term" value="F:electron transfer activity"/>
    <property type="evidence" value="ECO:0007669"/>
    <property type="project" value="TreeGrafter"/>
</dbReference>
<dbReference type="InterPro" id="IPR036188">
    <property type="entry name" value="FAD/NAD-bd_sf"/>
</dbReference>
<dbReference type="Proteomes" id="UP000431304">
    <property type="component" value="Unassembled WGS sequence"/>
</dbReference>
<feature type="domain" description="FAD-dependent oxidoreductase 2 FAD-binding" evidence="3">
    <location>
        <begin position="14"/>
        <end position="348"/>
    </location>
</feature>
<dbReference type="SUPFAM" id="SSF46977">
    <property type="entry name" value="Succinate dehydrogenase/fumarate reductase flavoprotein C-terminal domain"/>
    <property type="match status" value="1"/>
</dbReference>
<evidence type="ECO:0000259" key="3">
    <source>
        <dbReference type="Pfam" id="PF00890"/>
    </source>
</evidence>
<dbReference type="PANTHER" id="PTHR11632:SF73">
    <property type="entry name" value="BLR3196 PROTEIN"/>
    <property type="match status" value="1"/>
</dbReference>
<evidence type="ECO:0000313" key="5">
    <source>
        <dbReference type="EMBL" id="MSD16754.1"/>
    </source>
</evidence>
<dbReference type="GO" id="GO:0005886">
    <property type="term" value="C:plasma membrane"/>
    <property type="evidence" value="ECO:0007669"/>
    <property type="project" value="TreeGrafter"/>
</dbReference>
<evidence type="ECO:0000259" key="4">
    <source>
        <dbReference type="Pfam" id="PF02910"/>
    </source>
</evidence>
<dbReference type="InterPro" id="IPR030664">
    <property type="entry name" value="SdhA/FrdA/AprA"/>
</dbReference>
<sequence>MADIKDYGELYTSDILVVGGGMAGLVTAIRAKENDPTLDILVIDKGIIGWNGQATKAGNGIRSTSKHPNGVKNALEYLVHAHTPFLNDQEFLRDYLVYHRDNIDYMKHCGVITSCNEEGEATPLPFIPDALDMGGVSINVCAQLRQMALKLGIRLLSRVNIFELLTNKKGKVIGAIGFDMDHMECKIFHAKAVAMATQGCHFKKIGLEFMGYGTGVGAMYRVGALMRNVEFSTQVDVVFKKTNTPIYGGFNMICNKNGENLTDKYIGHKEWEVTPALVDAMVKEVAAGNGPLTVDLAHPDEVRMMIGGTDMDESTQRMFRDKMAWEHLVFSKTQENLGVMGEVVDTTIKTVIQVEPIKVDKEIKTDVEGLWAPGKVTTQGNAYFGWTRGDGLGNASTTGMMAGDSIAPYAAKAEWDELDLEQVAALKEKIYAPLHREDTHHFKEIYDMIETYIFDVHKCILKDEAEIRKVYADIEKMKAIVPHLTADDPHSLSKCLEAADTILCLEMIFRSAEMRKETRGIMYPHYRADYPQTDNQNWLKWINIRQGADGEMELFTEDIPMWRYPVRPQGYIIPEGHTDEYDEAEFYANC</sequence>
<evidence type="ECO:0000313" key="6">
    <source>
        <dbReference type="EMBL" id="PWE86883.1"/>
    </source>
</evidence>
<evidence type="ECO:0000313" key="8">
    <source>
        <dbReference type="Proteomes" id="UP000431304"/>
    </source>
</evidence>
<dbReference type="Pfam" id="PF02910">
    <property type="entry name" value="Succ_DH_flav_C"/>
    <property type="match status" value="1"/>
</dbReference>
<dbReference type="GO" id="GO:0050660">
    <property type="term" value="F:flavin adenine dinucleotide binding"/>
    <property type="evidence" value="ECO:0007669"/>
    <property type="project" value="TreeGrafter"/>
</dbReference>
<evidence type="ECO:0000313" key="7">
    <source>
        <dbReference type="Proteomes" id="UP000245288"/>
    </source>
</evidence>
<name>A0A2V1JU08_EUBRA</name>
<dbReference type="PIRSF" id="PIRSF000171">
    <property type="entry name" value="SDHA_APRA_LASPO"/>
    <property type="match status" value="1"/>
</dbReference>
<keyword evidence="1" id="KW-0285">Flavoprotein</keyword>
<feature type="domain" description="Fumarate reductase/succinate dehydrogenase flavoprotein-like C-terminal" evidence="4">
    <location>
        <begin position="460"/>
        <end position="564"/>
    </location>
</feature>
<keyword evidence="2" id="KW-0560">Oxidoreductase</keyword>
<accession>A0A2V1JU08</accession>
<dbReference type="InterPro" id="IPR015939">
    <property type="entry name" value="Fum_Rdtase/Succ_DH_flav-like_C"/>
</dbReference>
<dbReference type="EMBL" id="WKRA01000020">
    <property type="protein sequence ID" value="MSD16754.1"/>
    <property type="molecule type" value="Genomic_DNA"/>
</dbReference>
<dbReference type="RefSeq" id="WP_109215461.1">
    <property type="nucleotide sequence ID" value="NZ_JBKVAV010000008.1"/>
</dbReference>
<dbReference type="EMBL" id="JRFU01000079">
    <property type="protein sequence ID" value="PWE86883.1"/>
    <property type="molecule type" value="Genomic_DNA"/>
</dbReference>
<dbReference type="PANTHER" id="PTHR11632">
    <property type="entry name" value="SUCCINATE DEHYDROGENASE 2 FLAVOPROTEIN SUBUNIT"/>
    <property type="match status" value="1"/>
</dbReference>
<reference evidence="6 7" key="1">
    <citation type="submission" date="2014-09" db="EMBL/GenBank/DDBJ databases">
        <title>Butyrate-producing bacteria isolated from human gut.</title>
        <authorList>
            <person name="Zhang Q."/>
            <person name="Zhao L."/>
        </authorList>
    </citation>
    <scope>NUCLEOTIDE SEQUENCE [LARGE SCALE GENOMIC DNA]</scope>
    <source>
        <strain evidence="6 7">21</strain>
    </source>
</reference>